<dbReference type="Proteomes" id="UP000030403">
    <property type="component" value="Unassembled WGS sequence"/>
</dbReference>
<evidence type="ECO:0000259" key="1">
    <source>
        <dbReference type="Pfam" id="PF13354"/>
    </source>
</evidence>
<name>A0A0A5HXE1_9BACI</name>
<dbReference type="eggNOG" id="COG2367">
    <property type="taxonomic scope" value="Bacteria"/>
</dbReference>
<gene>
    <name evidence="2" type="ORF">N783_08535</name>
</gene>
<feature type="domain" description="Beta-lactamase class A catalytic" evidence="1">
    <location>
        <begin position="25"/>
        <end position="219"/>
    </location>
</feature>
<evidence type="ECO:0000313" key="2">
    <source>
        <dbReference type="EMBL" id="KGX88292.1"/>
    </source>
</evidence>
<accession>A0A0A5HXE1</accession>
<dbReference type="Gene3D" id="3.40.710.10">
    <property type="entry name" value="DD-peptidase/beta-lactamase superfamily"/>
    <property type="match status" value="1"/>
</dbReference>
<dbReference type="STRING" id="1385511.GCA_000425225_03024"/>
<dbReference type="Pfam" id="PF13354">
    <property type="entry name" value="Beta-lactamase2"/>
    <property type="match status" value="1"/>
</dbReference>
<dbReference type="GO" id="GO:0008800">
    <property type="term" value="F:beta-lactamase activity"/>
    <property type="evidence" value="ECO:0007669"/>
    <property type="project" value="InterPro"/>
</dbReference>
<sequence length="251" mass="28690">MDKLIDCFKKQSGTWGISVHSAQDLDRSIQINELETYPLASAGKVAMGYGIAKLVEEGEMNWDDVVSEVKVDPREDSEQLYPHWQRRDTLQLRQVVEGMIACHDVELAKACANQLGGFSRIQSQIDKNFLSINVTEDPRDEENRGQLVEIAKLVQTIYNSYQQDPDTWEPVIQGMVRMQDKHVRIPYYHQVNMTGGLPGSLIEISVLGAFQENPYIVVIAAKGLENREEADRLVDDIMYPLYNMWKNKKDE</sequence>
<evidence type="ECO:0000313" key="3">
    <source>
        <dbReference type="Proteomes" id="UP000030403"/>
    </source>
</evidence>
<organism evidence="2 3">
    <name type="scientific">Pontibacillus marinus BH030004 = DSM 16465</name>
    <dbReference type="NCBI Taxonomy" id="1385511"/>
    <lineage>
        <taxon>Bacteria</taxon>
        <taxon>Bacillati</taxon>
        <taxon>Bacillota</taxon>
        <taxon>Bacilli</taxon>
        <taxon>Bacillales</taxon>
        <taxon>Bacillaceae</taxon>
        <taxon>Pontibacillus</taxon>
    </lineage>
</organism>
<keyword evidence="3" id="KW-1185">Reference proteome</keyword>
<dbReference type="SUPFAM" id="SSF56601">
    <property type="entry name" value="beta-lactamase/transpeptidase-like"/>
    <property type="match status" value="1"/>
</dbReference>
<protein>
    <submittedName>
        <fullName evidence="2">Membrane protein</fullName>
    </submittedName>
</protein>
<dbReference type="RefSeq" id="WP_027446664.1">
    <property type="nucleotide sequence ID" value="NZ_AULJ01000038.1"/>
</dbReference>
<dbReference type="InterPro" id="IPR012338">
    <property type="entry name" value="Beta-lactam/transpept-like"/>
</dbReference>
<reference evidence="2 3" key="1">
    <citation type="submission" date="2013-08" db="EMBL/GenBank/DDBJ databases">
        <authorList>
            <person name="Huang J."/>
            <person name="Wang G."/>
        </authorList>
    </citation>
    <scope>NUCLEOTIDE SEQUENCE [LARGE SCALE GENOMIC DNA]</scope>
    <source>
        <strain evidence="2 3">BH030004</strain>
    </source>
</reference>
<proteinExistence type="predicted"/>
<dbReference type="AlphaFoldDB" id="A0A0A5HXE1"/>
<dbReference type="InterPro" id="IPR045155">
    <property type="entry name" value="Beta-lactam_cat"/>
</dbReference>
<dbReference type="EMBL" id="AVPF01000020">
    <property type="protein sequence ID" value="KGX88292.1"/>
    <property type="molecule type" value="Genomic_DNA"/>
</dbReference>
<dbReference type="GO" id="GO:0030655">
    <property type="term" value="P:beta-lactam antibiotic catabolic process"/>
    <property type="evidence" value="ECO:0007669"/>
    <property type="project" value="InterPro"/>
</dbReference>
<comment type="caution">
    <text evidence="2">The sequence shown here is derived from an EMBL/GenBank/DDBJ whole genome shotgun (WGS) entry which is preliminary data.</text>
</comment>